<organism evidence="4 5">
    <name type="scientific">Tepidibacillus decaturensis</name>
    <dbReference type="NCBI Taxonomy" id="1413211"/>
    <lineage>
        <taxon>Bacteria</taxon>
        <taxon>Bacillati</taxon>
        <taxon>Bacillota</taxon>
        <taxon>Bacilli</taxon>
        <taxon>Bacillales</taxon>
        <taxon>Bacillaceae</taxon>
        <taxon>Tepidibacillus</taxon>
    </lineage>
</organism>
<feature type="short sequence motif" description="HXTX 2" evidence="2">
    <location>
        <begin position="128"/>
        <end position="131"/>
    </location>
</feature>
<feature type="active site" description="Proton donor" evidence="2">
    <location>
        <position position="40"/>
    </location>
</feature>
<protein>
    <recommendedName>
        <fullName evidence="2">RNA 2',3'-cyclic phosphodiesterase</fullName>
        <shortName evidence="2">RNA 2',3'-CPDase</shortName>
        <ecNumber evidence="2">3.1.4.58</ecNumber>
    </recommendedName>
</protein>
<dbReference type="HAMAP" id="MF_01940">
    <property type="entry name" value="RNA_CPDase"/>
    <property type="match status" value="1"/>
</dbReference>
<dbReference type="OrthoDB" id="9789350at2"/>
<dbReference type="SUPFAM" id="SSF55144">
    <property type="entry name" value="LigT-like"/>
    <property type="match status" value="1"/>
</dbReference>
<feature type="short sequence motif" description="HXTX 1" evidence="2">
    <location>
        <begin position="40"/>
        <end position="43"/>
    </location>
</feature>
<gene>
    <name evidence="4" type="ORF">U473_07220</name>
</gene>
<dbReference type="InterPro" id="IPR004175">
    <property type="entry name" value="RNA_CPDase"/>
</dbReference>
<evidence type="ECO:0000256" key="1">
    <source>
        <dbReference type="ARBA" id="ARBA00022801"/>
    </source>
</evidence>
<dbReference type="GO" id="GO:0004113">
    <property type="term" value="F:2',3'-cyclic-nucleotide 3'-phosphodiesterase activity"/>
    <property type="evidence" value="ECO:0007669"/>
    <property type="project" value="InterPro"/>
</dbReference>
<dbReference type="EMBL" id="LSKU01000001">
    <property type="protein sequence ID" value="KXG43821.1"/>
    <property type="molecule type" value="Genomic_DNA"/>
</dbReference>
<dbReference type="EC" id="3.1.4.58" evidence="2"/>
<dbReference type="InterPro" id="IPR009097">
    <property type="entry name" value="Cyclic_Pdiesterase"/>
</dbReference>
<dbReference type="GO" id="GO:0008664">
    <property type="term" value="F:RNA 2',3'-cyclic 3'-phosphodiesterase activity"/>
    <property type="evidence" value="ECO:0007669"/>
    <property type="project" value="UniProtKB-EC"/>
</dbReference>
<comment type="similarity">
    <text evidence="2">Belongs to the 2H phosphoesterase superfamily. ThpR family.</text>
</comment>
<sequence>MRLFVALKLAEHVKNELKQQLPIIRNSLQLGKWVPEENWHITLLFLGEVDEKEMESLDQALNEAVKNVVPFQLQLKNISAFPSENKPNILWAGVHGDLQMLNKLYQNFVEALTKTKITFDAKPKYTPHVTLARKVNVPFKKENFKLTSSVWQVTSLTLYQSVFTVSGVKYQPILTKEFLNEREK</sequence>
<dbReference type="STRING" id="1413211.U473_07220"/>
<reference evidence="4 5" key="1">
    <citation type="submission" date="2016-02" db="EMBL/GenBank/DDBJ databases">
        <title>Draft Genome for Tepidibacillus decaturensis nov. sp. Strain Z9, an Anaerobic, Moderately Thermophilic and Heterotrophic Bacterium from Deep Subsurface of the Illinois Basin, USA.</title>
        <authorList>
            <person name="Dong Y."/>
            <person name="Chang J.Y."/>
            <person name="Sanford R."/>
            <person name="Fouke B.W."/>
        </authorList>
    </citation>
    <scope>NUCLEOTIDE SEQUENCE [LARGE SCALE GENOMIC DNA]</scope>
    <source>
        <strain evidence="4 5">Z9</strain>
    </source>
</reference>
<proteinExistence type="inferred from homology"/>
<dbReference type="Proteomes" id="UP000070352">
    <property type="component" value="Unassembled WGS sequence"/>
</dbReference>
<comment type="caution">
    <text evidence="4">The sequence shown here is derived from an EMBL/GenBank/DDBJ whole genome shotgun (WGS) entry which is preliminary data.</text>
</comment>
<name>A0A135L4E3_9BACI</name>
<dbReference type="InterPro" id="IPR014051">
    <property type="entry name" value="Phosphoesterase_HXTX"/>
</dbReference>
<dbReference type="NCBIfam" id="TIGR02258">
    <property type="entry name" value="2_5_ligase"/>
    <property type="match status" value="1"/>
</dbReference>
<dbReference type="AlphaFoldDB" id="A0A135L4E3"/>
<dbReference type="Pfam" id="PF02834">
    <property type="entry name" value="LigT_PEase"/>
    <property type="match status" value="1"/>
</dbReference>
<accession>A0A135L4E3</accession>
<evidence type="ECO:0000313" key="4">
    <source>
        <dbReference type="EMBL" id="KXG43821.1"/>
    </source>
</evidence>
<dbReference type="PANTHER" id="PTHR35561:SF1">
    <property type="entry name" value="RNA 2',3'-CYCLIC PHOSPHODIESTERASE"/>
    <property type="match status" value="1"/>
</dbReference>
<feature type="domain" description="Phosphoesterase HXTX" evidence="3">
    <location>
        <begin position="13"/>
        <end position="91"/>
    </location>
</feature>
<dbReference type="RefSeq" id="WP_068724800.1">
    <property type="nucleotide sequence ID" value="NZ_LSKU01000001.1"/>
</dbReference>
<comment type="function">
    <text evidence="2">Hydrolyzes RNA 2',3'-cyclic phosphodiester to an RNA 2'-phosphomonoester.</text>
</comment>
<comment type="catalytic activity">
    <reaction evidence="2">
        <text>a 3'-end 2',3'-cyclophospho-ribonucleotide-RNA + H2O = a 3'-end 2'-phospho-ribonucleotide-RNA + H(+)</text>
        <dbReference type="Rhea" id="RHEA:11828"/>
        <dbReference type="Rhea" id="RHEA-COMP:10464"/>
        <dbReference type="Rhea" id="RHEA-COMP:17353"/>
        <dbReference type="ChEBI" id="CHEBI:15377"/>
        <dbReference type="ChEBI" id="CHEBI:15378"/>
        <dbReference type="ChEBI" id="CHEBI:83064"/>
        <dbReference type="ChEBI" id="CHEBI:173113"/>
        <dbReference type="EC" id="3.1.4.58"/>
    </reaction>
</comment>
<keyword evidence="5" id="KW-1185">Reference proteome</keyword>
<dbReference type="Gene3D" id="3.90.1140.10">
    <property type="entry name" value="Cyclic phosphodiesterase"/>
    <property type="match status" value="1"/>
</dbReference>
<keyword evidence="1 2" id="KW-0378">Hydrolase</keyword>
<evidence type="ECO:0000256" key="2">
    <source>
        <dbReference type="HAMAP-Rule" id="MF_01940"/>
    </source>
</evidence>
<dbReference type="PANTHER" id="PTHR35561">
    <property type="entry name" value="RNA 2',3'-CYCLIC PHOSPHODIESTERASE"/>
    <property type="match status" value="1"/>
</dbReference>
<evidence type="ECO:0000313" key="5">
    <source>
        <dbReference type="Proteomes" id="UP000070352"/>
    </source>
</evidence>
<evidence type="ECO:0000259" key="3">
    <source>
        <dbReference type="Pfam" id="PF02834"/>
    </source>
</evidence>
<feature type="active site" description="Proton acceptor" evidence="2">
    <location>
        <position position="128"/>
    </location>
</feature>